<keyword evidence="2" id="KW-1185">Reference proteome</keyword>
<dbReference type="EMBL" id="VDCH01000003">
    <property type="protein sequence ID" value="TNJ39798.1"/>
    <property type="molecule type" value="Genomic_DNA"/>
</dbReference>
<comment type="caution">
    <text evidence="1">The sequence shown here is derived from an EMBL/GenBank/DDBJ whole genome shotgun (WGS) entry which is preliminary data.</text>
</comment>
<protein>
    <submittedName>
        <fullName evidence="1">Uncharacterized protein</fullName>
    </submittedName>
</protein>
<gene>
    <name evidence="1" type="ORF">FGF66_02330</name>
</gene>
<organism evidence="1 2">
    <name type="scientific">Chlorobaculum thiosulfatiphilum</name>
    <name type="common">Chlorobium limicola f.sp. thiosulfatophilum</name>
    <dbReference type="NCBI Taxonomy" id="115852"/>
    <lineage>
        <taxon>Bacteria</taxon>
        <taxon>Pseudomonadati</taxon>
        <taxon>Chlorobiota</taxon>
        <taxon>Chlorobiia</taxon>
        <taxon>Chlorobiales</taxon>
        <taxon>Chlorobiaceae</taxon>
        <taxon>Chlorobaculum</taxon>
    </lineage>
</organism>
<accession>A0A5C4S9H2</accession>
<name>A0A5C4S9H2_CHLTI</name>
<sequence>MNDQITFELSVYARKNEITQYLDNAALSYKEIYKPVTMAFDHALGSPQDFHFIVTISKSLALSIASGFIKDGIQLLVINGMRKLSNKKPQEIADIITNNKNINEEEIQ</sequence>
<dbReference type="RefSeq" id="WP_139456101.1">
    <property type="nucleotide sequence ID" value="NZ_VDCH01000003.1"/>
</dbReference>
<evidence type="ECO:0000313" key="1">
    <source>
        <dbReference type="EMBL" id="TNJ39798.1"/>
    </source>
</evidence>
<reference evidence="1 2" key="1">
    <citation type="submission" date="2019-05" db="EMBL/GenBank/DDBJ databases">
        <title>Draft Whole-Genome sequence of the green sulfur bacterium Chlorobaculum thiosulfatiphilum DSM 249.</title>
        <authorList>
            <person name="Meyer T.E."/>
            <person name="Kyndt J.A."/>
        </authorList>
    </citation>
    <scope>NUCLEOTIDE SEQUENCE [LARGE SCALE GENOMIC DNA]</scope>
    <source>
        <strain evidence="1 2">DSM 249</strain>
    </source>
</reference>
<dbReference type="AlphaFoldDB" id="A0A5C4S9H2"/>
<proteinExistence type="predicted"/>
<evidence type="ECO:0000313" key="2">
    <source>
        <dbReference type="Proteomes" id="UP000308271"/>
    </source>
</evidence>
<dbReference type="Proteomes" id="UP000308271">
    <property type="component" value="Unassembled WGS sequence"/>
</dbReference>